<evidence type="ECO:0000256" key="3">
    <source>
        <dbReference type="ARBA" id="ARBA00022729"/>
    </source>
</evidence>
<dbReference type="Proteomes" id="UP000027238">
    <property type="component" value="Unassembled WGS sequence"/>
</dbReference>
<evidence type="ECO:0000313" key="12">
    <source>
        <dbReference type="Proteomes" id="UP000027238"/>
    </source>
</evidence>
<dbReference type="PANTHER" id="PTHR33753">
    <property type="entry name" value="1,4-BETA-D-GLUCAN CELLOBIOHYDROLASE B"/>
    <property type="match status" value="1"/>
</dbReference>
<feature type="signal peptide" evidence="10">
    <location>
        <begin position="1"/>
        <end position="18"/>
    </location>
</feature>
<keyword evidence="8 9" id="KW-0624">Polysaccharide degradation</keyword>
<dbReference type="OrthoDB" id="4563100at2759"/>
<reference evidence="12" key="1">
    <citation type="journal article" date="2014" name="Genome Announc.">
        <title>Draft genome sequence of Colletotrichum sublineola, a destructive pathogen of cultivated sorghum.</title>
        <authorList>
            <person name="Baroncelli R."/>
            <person name="Sanz-Martin J.M."/>
            <person name="Rech G.E."/>
            <person name="Sukno S.A."/>
            <person name="Thon M.R."/>
        </authorList>
    </citation>
    <scope>NUCLEOTIDE SEQUENCE [LARGE SCALE GENOMIC DNA]</scope>
    <source>
        <strain evidence="12">TX430BB</strain>
    </source>
</reference>
<dbReference type="HOGENOM" id="CLU_020817_3_1_1"/>
<sequence length="412" mass="44883">MMRHLLVPVLLLALRGEAQKAGSLIRQVHPSLSWKRCGNDTAGAATCETVNGKVVVDAGWRWVHRADSFFNCYTGNSWDREFCSTNDACTAGCVVEGTDAAGLRETFGVVVDGGRLSQRVATPHASGTTLNSRVFLLEEGAERYQTFTLMGNELAFDVDVSSVGCSINSALYFVAMDPDGGRGRYPTNQAGARYGTGYCDASCSRGNRFVGGKARNCPPFYLQANAEGWVPLDETRGEGDFGACCSEFDVWLGNKSFYGKGKTVDTDKKITLDSLYPVFFLPCDFFVQDGKRIDAPAPAYAGFPDESGISPGHCRVLPFVFGEANYFEQVGGYHHHNEALRRPMVLAMSISDDYWTKNLWLDSTYPVDGSGPGTERGDCPRYNGGPTLPVEPTYDSKVAWSNIRFGPIGTTV</sequence>
<dbReference type="EMBL" id="JMSE01000782">
    <property type="protein sequence ID" value="KDN67726.1"/>
    <property type="molecule type" value="Genomic_DNA"/>
</dbReference>
<evidence type="ECO:0000313" key="11">
    <source>
        <dbReference type="EMBL" id="KDN67726.1"/>
    </source>
</evidence>
<dbReference type="GO" id="GO:0016162">
    <property type="term" value="F:cellulose 1,4-beta-cellobiosidase activity"/>
    <property type="evidence" value="ECO:0007669"/>
    <property type="project" value="UniProtKB-EC"/>
</dbReference>
<name>A0A066XPR3_COLSU</name>
<dbReference type="InterPro" id="IPR037019">
    <property type="entry name" value="Glyco_hydro_7_sf"/>
</dbReference>
<dbReference type="Pfam" id="PF00840">
    <property type="entry name" value="Glyco_hydro_7"/>
    <property type="match status" value="1"/>
</dbReference>
<comment type="catalytic activity">
    <reaction evidence="1">
        <text>Hydrolysis of (1-&gt;4)-beta-D-glucosidic linkages in cellulose and cellotetraose, releasing cellobiose from the non-reducing ends of the chains.</text>
        <dbReference type="EC" id="3.2.1.91"/>
    </reaction>
</comment>
<accession>A0A066XPR3</accession>
<dbReference type="EC" id="3.2.1.-" evidence="9"/>
<evidence type="ECO:0000256" key="6">
    <source>
        <dbReference type="ARBA" id="ARBA00023277"/>
    </source>
</evidence>
<feature type="chain" id="PRO_5001630503" description="Glucanase" evidence="10">
    <location>
        <begin position="19"/>
        <end position="412"/>
    </location>
</feature>
<evidence type="ECO:0000256" key="9">
    <source>
        <dbReference type="RuleBase" id="RU361164"/>
    </source>
</evidence>
<dbReference type="GO" id="GO:0030245">
    <property type="term" value="P:cellulose catabolic process"/>
    <property type="evidence" value="ECO:0007669"/>
    <property type="project" value="UniProtKB-KW"/>
</dbReference>
<keyword evidence="6" id="KW-0119">Carbohydrate metabolism</keyword>
<gene>
    <name evidence="11" type="ORF">CSUB01_06722</name>
</gene>
<dbReference type="InterPro" id="IPR001722">
    <property type="entry name" value="Glyco_hydro_7"/>
</dbReference>
<keyword evidence="7 9" id="KW-0326">Glycosidase</keyword>
<proteinExistence type="inferred from homology"/>
<dbReference type="eggNOG" id="ENOG502QPHV">
    <property type="taxonomic scope" value="Eukaryota"/>
</dbReference>
<keyword evidence="5 9" id="KW-0136">Cellulose degradation</keyword>
<evidence type="ECO:0000256" key="2">
    <source>
        <dbReference type="ARBA" id="ARBA00006044"/>
    </source>
</evidence>
<evidence type="ECO:0000256" key="5">
    <source>
        <dbReference type="ARBA" id="ARBA00023001"/>
    </source>
</evidence>
<protein>
    <recommendedName>
        <fullName evidence="9">Glucanase</fullName>
        <ecNumber evidence="9">3.2.1.-</ecNumber>
    </recommendedName>
</protein>
<dbReference type="AlphaFoldDB" id="A0A066XPR3"/>
<comment type="similarity">
    <text evidence="2 9">Belongs to the glycosyl hydrolase 7 (cellulase C) family.</text>
</comment>
<evidence type="ECO:0000256" key="4">
    <source>
        <dbReference type="ARBA" id="ARBA00022801"/>
    </source>
</evidence>
<dbReference type="InterPro" id="IPR013320">
    <property type="entry name" value="ConA-like_dom_sf"/>
</dbReference>
<evidence type="ECO:0000256" key="7">
    <source>
        <dbReference type="ARBA" id="ARBA00023295"/>
    </source>
</evidence>
<keyword evidence="12" id="KW-1185">Reference proteome</keyword>
<dbReference type="SUPFAM" id="SSF49899">
    <property type="entry name" value="Concanavalin A-like lectins/glucanases"/>
    <property type="match status" value="1"/>
</dbReference>
<organism evidence="11 12">
    <name type="scientific">Colletotrichum sublineola</name>
    <name type="common">Sorghum anthracnose fungus</name>
    <dbReference type="NCBI Taxonomy" id="1173701"/>
    <lineage>
        <taxon>Eukaryota</taxon>
        <taxon>Fungi</taxon>
        <taxon>Dikarya</taxon>
        <taxon>Ascomycota</taxon>
        <taxon>Pezizomycotina</taxon>
        <taxon>Sordariomycetes</taxon>
        <taxon>Hypocreomycetidae</taxon>
        <taxon>Glomerellales</taxon>
        <taxon>Glomerellaceae</taxon>
        <taxon>Colletotrichum</taxon>
        <taxon>Colletotrichum graminicola species complex</taxon>
    </lineage>
</organism>
<dbReference type="STRING" id="1173701.A0A066XPR3"/>
<keyword evidence="3 10" id="KW-0732">Signal</keyword>
<evidence type="ECO:0000256" key="10">
    <source>
        <dbReference type="SAM" id="SignalP"/>
    </source>
</evidence>
<keyword evidence="4 9" id="KW-0378">Hydrolase</keyword>
<dbReference type="Gene3D" id="2.70.100.10">
    <property type="entry name" value="Glycoside hydrolase, family 7, domain"/>
    <property type="match status" value="2"/>
</dbReference>
<evidence type="ECO:0000256" key="8">
    <source>
        <dbReference type="ARBA" id="ARBA00023326"/>
    </source>
</evidence>
<dbReference type="PANTHER" id="PTHR33753:SF2">
    <property type="entry name" value="GLYCOSIDE HYDROLASE FAMILY 7 PROTEIN"/>
    <property type="match status" value="1"/>
</dbReference>
<comment type="caution">
    <text evidence="11">The sequence shown here is derived from an EMBL/GenBank/DDBJ whole genome shotgun (WGS) entry which is preliminary data.</text>
</comment>
<evidence type="ECO:0000256" key="1">
    <source>
        <dbReference type="ARBA" id="ARBA00001641"/>
    </source>
</evidence>
<dbReference type="PRINTS" id="PR00734">
    <property type="entry name" value="GLHYDRLASE7"/>
</dbReference>